<proteinExistence type="predicted"/>
<dbReference type="Proteomes" id="UP000226031">
    <property type="component" value="Unassembled WGS sequence"/>
</dbReference>
<dbReference type="Gene3D" id="2.160.20.80">
    <property type="entry name" value="E3 ubiquitin-protein ligase SopA"/>
    <property type="match status" value="1"/>
</dbReference>
<feature type="compositionally biased region" description="Basic and acidic residues" evidence="1">
    <location>
        <begin position="437"/>
        <end position="446"/>
    </location>
</feature>
<accession>A0A2B7ZRG8</accession>
<dbReference type="VEuPathDB" id="FungiDB:EMCG_06662"/>
<comment type="caution">
    <text evidence="2">The sequence shown here is derived from an EMBL/GenBank/DDBJ whole genome shotgun (WGS) entry which is preliminary data.</text>
</comment>
<feature type="compositionally biased region" description="Polar residues" evidence="1">
    <location>
        <begin position="401"/>
        <end position="411"/>
    </location>
</feature>
<dbReference type="AlphaFoldDB" id="A0A2B7ZRG8"/>
<dbReference type="STRING" id="73230.A0A2B7ZRG8"/>
<sequence>MPEQPFFSSRKFLAFANPQANRILEYNPHIPTARHSTLTALTFLPTTSSTYHPTISHSHLYSLTLDNLSPSTSIRHTLIRHTTVKSNKSRTESDSSNNEESSSSSSSSSSENGSSTISQSHIAHCTILGSSIDCSSLRKTTLSNAEYVSGSQIRNSTLSGTGRISQCKMRSSQCLCTPDDNNTTANTVTNTTKTAINKSEIRDSIIGPLPCTINRSRLRKVKISQSTIKDACLDDCDIDGCRILKGKFSGLWLRNGIWEGGELVGKVKEGEEVVVKARGFAEIEERERERERERIKMVEEGGEMGIGIGVGVGVDKGFEDPVSADAGRGAQGDNALLVGILSRESSDSKRRLQVDDASTQMPSPPFDTAAHDDQQRQRQQASPLPSKEQPHISINEDYHPSPSTDGYSSAAESLLDPDEDRESAREDFLEVEALGIVDEKPPPYAP</sequence>
<organism evidence="2 3">
    <name type="scientific">[Emmonsia] crescens</name>
    <dbReference type="NCBI Taxonomy" id="73230"/>
    <lineage>
        <taxon>Eukaryota</taxon>
        <taxon>Fungi</taxon>
        <taxon>Dikarya</taxon>
        <taxon>Ascomycota</taxon>
        <taxon>Pezizomycotina</taxon>
        <taxon>Eurotiomycetes</taxon>
        <taxon>Eurotiomycetidae</taxon>
        <taxon>Onygenales</taxon>
        <taxon>Ajellomycetaceae</taxon>
        <taxon>Emergomyces</taxon>
    </lineage>
</organism>
<dbReference type="SUPFAM" id="SSF141571">
    <property type="entry name" value="Pentapeptide repeat-like"/>
    <property type="match status" value="1"/>
</dbReference>
<keyword evidence="3" id="KW-1185">Reference proteome</keyword>
<evidence type="ECO:0000313" key="3">
    <source>
        <dbReference type="Proteomes" id="UP000226031"/>
    </source>
</evidence>
<gene>
    <name evidence="2" type="ORF">GX50_01151</name>
</gene>
<feature type="region of interest" description="Disordered" evidence="1">
    <location>
        <begin position="79"/>
        <end position="116"/>
    </location>
</feature>
<feature type="compositionally biased region" description="Low complexity" evidence="1">
    <location>
        <begin position="94"/>
        <end position="116"/>
    </location>
</feature>
<feature type="compositionally biased region" description="Basic and acidic residues" evidence="1">
    <location>
        <begin position="388"/>
        <end position="399"/>
    </location>
</feature>
<evidence type="ECO:0000313" key="2">
    <source>
        <dbReference type="EMBL" id="PGH35981.1"/>
    </source>
</evidence>
<reference evidence="2 3" key="1">
    <citation type="submission" date="2017-10" db="EMBL/GenBank/DDBJ databases">
        <title>Comparative genomics in systemic dimorphic fungi from Ajellomycetaceae.</title>
        <authorList>
            <person name="Munoz J.F."/>
            <person name="Mcewen J.G."/>
            <person name="Clay O.K."/>
            <person name="Cuomo C.A."/>
        </authorList>
    </citation>
    <scope>NUCLEOTIDE SEQUENCE [LARGE SCALE GENOMIC DNA]</scope>
    <source>
        <strain evidence="2 3">UAMH4076</strain>
    </source>
</reference>
<protein>
    <submittedName>
        <fullName evidence="2">Uncharacterized protein</fullName>
    </submittedName>
</protein>
<evidence type="ECO:0000256" key="1">
    <source>
        <dbReference type="SAM" id="MobiDB-lite"/>
    </source>
</evidence>
<dbReference type="EMBL" id="PDND01000013">
    <property type="protein sequence ID" value="PGH35981.1"/>
    <property type="molecule type" value="Genomic_DNA"/>
</dbReference>
<name>A0A2B7ZRG8_9EURO</name>
<feature type="region of interest" description="Disordered" evidence="1">
    <location>
        <begin position="347"/>
        <end position="446"/>
    </location>
</feature>